<keyword evidence="1" id="KW-1133">Transmembrane helix</keyword>
<evidence type="ECO:0000259" key="2">
    <source>
        <dbReference type="Pfam" id="PF07766"/>
    </source>
</evidence>
<evidence type="ECO:0000313" key="4">
    <source>
        <dbReference type="Proteomes" id="UP001432322"/>
    </source>
</evidence>
<organism evidence="3 4">
    <name type="scientific">Pristionchus fissidentatus</name>
    <dbReference type="NCBI Taxonomy" id="1538716"/>
    <lineage>
        <taxon>Eukaryota</taxon>
        <taxon>Metazoa</taxon>
        <taxon>Ecdysozoa</taxon>
        <taxon>Nematoda</taxon>
        <taxon>Chromadorea</taxon>
        <taxon>Rhabditida</taxon>
        <taxon>Rhabditina</taxon>
        <taxon>Diplogasteromorpha</taxon>
        <taxon>Diplogasteroidea</taxon>
        <taxon>Neodiplogasteridae</taxon>
        <taxon>Pristionchus</taxon>
    </lineage>
</organism>
<dbReference type="AlphaFoldDB" id="A0AAV5WCM5"/>
<dbReference type="InterPro" id="IPR033122">
    <property type="entry name" value="LETM1-like_RBD"/>
</dbReference>
<accession>A0AAV5WCM5</accession>
<keyword evidence="1" id="KW-0812">Transmembrane</keyword>
<comment type="caution">
    <text evidence="3">The sequence shown here is derived from an EMBL/GenBank/DDBJ whole genome shotgun (WGS) entry which is preliminary data.</text>
</comment>
<reference evidence="3" key="1">
    <citation type="submission" date="2023-10" db="EMBL/GenBank/DDBJ databases">
        <title>Genome assembly of Pristionchus species.</title>
        <authorList>
            <person name="Yoshida K."/>
            <person name="Sommer R.J."/>
        </authorList>
    </citation>
    <scope>NUCLEOTIDE SEQUENCE</scope>
    <source>
        <strain evidence="3">RS5133</strain>
    </source>
</reference>
<feature type="non-terminal residue" evidence="3">
    <location>
        <position position="1"/>
    </location>
</feature>
<dbReference type="Proteomes" id="UP001432322">
    <property type="component" value="Unassembled WGS sequence"/>
</dbReference>
<keyword evidence="1" id="KW-0472">Membrane</keyword>
<dbReference type="EMBL" id="BTSY01000005">
    <property type="protein sequence ID" value="GMT28448.1"/>
    <property type="molecule type" value="Genomic_DNA"/>
</dbReference>
<evidence type="ECO:0000313" key="3">
    <source>
        <dbReference type="EMBL" id="GMT28448.1"/>
    </source>
</evidence>
<evidence type="ECO:0000256" key="1">
    <source>
        <dbReference type="SAM" id="Phobius"/>
    </source>
</evidence>
<sequence>GGRRVVCEITRWTSLGPPPSIPPSPGSFSYKYDSFLSKYPRLHALHNTVVNGSRWCVMDVKQLWVLRSMNIEKESDRKKLTIPQLETLIQTRCEIPKVTAIIILLPLPLTIYVLGIAVIFFPRLVLTRHFWSRQQREEFFLSDVKKGLEGGASLSQSNLPSSIEELDSNQRRELCKLYGGLGIIPWSSIGLKHRYLLTKTLDEQMDVSSLNRDQLIFHLFIRRCIYSIDDNDESLRKKLSDVIQERSSSSPVQYLTSPLRSV</sequence>
<name>A0AAV5WCM5_9BILA</name>
<feature type="transmembrane region" description="Helical" evidence="1">
    <location>
        <begin position="100"/>
        <end position="126"/>
    </location>
</feature>
<dbReference type="GO" id="GO:0043022">
    <property type="term" value="F:ribosome binding"/>
    <property type="evidence" value="ECO:0007669"/>
    <property type="project" value="InterPro"/>
</dbReference>
<proteinExistence type="predicted"/>
<feature type="domain" description="Letm1 RBD" evidence="2">
    <location>
        <begin position="84"/>
        <end position="173"/>
    </location>
</feature>
<dbReference type="Pfam" id="PF07766">
    <property type="entry name" value="LETM1_RBD"/>
    <property type="match status" value="1"/>
</dbReference>
<keyword evidence="4" id="KW-1185">Reference proteome</keyword>
<gene>
    <name evidence="3" type="ORF">PFISCL1PPCAC_19745</name>
</gene>
<protein>
    <recommendedName>
        <fullName evidence="2">Letm1 RBD domain-containing protein</fullName>
    </recommendedName>
</protein>